<comment type="cofactor">
    <cofactor evidence="7">
        <name>Cu(2+)</name>
        <dbReference type="ChEBI" id="CHEBI:29036"/>
    </cofactor>
    <text evidence="7">Binds 2 Cu(2+) ions per subunit.</text>
</comment>
<dbReference type="GO" id="GO:0006518">
    <property type="term" value="P:peptide metabolic process"/>
    <property type="evidence" value="ECO:0007669"/>
    <property type="project" value="InterPro"/>
</dbReference>
<feature type="disulfide bond" evidence="8">
    <location>
        <begin position="139"/>
        <end position="248"/>
    </location>
</feature>
<feature type="disulfide bond" evidence="8">
    <location>
        <begin position="19"/>
        <end position="45"/>
    </location>
</feature>
<feature type="binding site" evidence="7">
    <location>
        <position position="228"/>
    </location>
    <ligand>
        <name>Cu(2+)</name>
        <dbReference type="ChEBI" id="CHEBI:29036"/>
        <label>1</label>
        <note>catalytic</note>
    </ligand>
</feature>
<evidence type="ECO:0000256" key="7">
    <source>
        <dbReference type="PIRSR" id="PIRSR600720-2"/>
    </source>
</evidence>
<feature type="binding site" evidence="7">
    <location>
        <position position="155"/>
    </location>
    <ligand>
        <name>Cu(2+)</name>
        <dbReference type="ChEBI" id="CHEBI:29036"/>
        <label>1</label>
        <note>catalytic</note>
    </ligand>
</feature>
<dbReference type="Pfam" id="PF03712">
    <property type="entry name" value="Cu2_monoox_C"/>
    <property type="match status" value="1"/>
</dbReference>
<evidence type="ECO:0000259" key="10">
    <source>
        <dbReference type="Pfam" id="PF03712"/>
    </source>
</evidence>
<dbReference type="PRINTS" id="PR00790">
    <property type="entry name" value="PAMONOXGNASE"/>
</dbReference>
<evidence type="ECO:0000259" key="9">
    <source>
        <dbReference type="Pfam" id="PF01082"/>
    </source>
</evidence>
<gene>
    <name evidence="11" type="ORF">CUNI_LOCUS9645</name>
</gene>
<dbReference type="GO" id="GO:0005576">
    <property type="term" value="C:extracellular region"/>
    <property type="evidence" value="ECO:0007669"/>
    <property type="project" value="TreeGrafter"/>
</dbReference>
<reference evidence="11" key="1">
    <citation type="submission" date="2021-04" db="EMBL/GenBank/DDBJ databases">
        <authorList>
            <consortium name="Molecular Ecology Group"/>
        </authorList>
    </citation>
    <scope>NUCLEOTIDE SEQUENCE</scope>
</reference>
<keyword evidence="2 7" id="KW-0479">Metal-binding</keyword>
<sequence>KFTPHASKSIAHHMMVYGCRVPGSNESSWVCDQGESDGNTPDTVCGDRDKKILFAWALDAPEKSLPEGVGIRVSGTTQINYMVVQLHYAKTFAPGVTDNSGITIGMTHNRPPQQVGYFVLGNWGNIPPQVADYRMDSACEFPLNYTIYPIGYRTHSHNLGFVTSGYRIRNGTWLQIGKMSPQRPQAFYNVNNPGMDIRHGDVLAGRCVMNSKSRLAITKIGSTNHDEMCNFYIMYSTYEQANLNTAFCFKDANNYSWLQTFKPEDVPKDTESLAGIQGAQEITEKFKSLEITM</sequence>
<dbReference type="EMBL" id="CAJHNH020001692">
    <property type="protein sequence ID" value="CAG5124087.1"/>
    <property type="molecule type" value="Genomic_DNA"/>
</dbReference>
<dbReference type="PANTHER" id="PTHR10680">
    <property type="entry name" value="PEPTIDYL-GLYCINE ALPHA-AMIDATING MONOOXYGENASE"/>
    <property type="match status" value="1"/>
</dbReference>
<comment type="caution">
    <text evidence="11">The sequence shown here is derived from an EMBL/GenBank/DDBJ whole genome shotgun (WGS) entry which is preliminary data.</text>
</comment>
<feature type="binding site" evidence="7">
    <location>
        <position position="13"/>
    </location>
    <ligand>
        <name>Cu(2+)</name>
        <dbReference type="ChEBI" id="CHEBI:29036"/>
        <label>1</label>
        <note>catalytic</note>
    </ligand>
</feature>
<dbReference type="GO" id="GO:0004504">
    <property type="term" value="F:peptidylglycine monooxygenase activity"/>
    <property type="evidence" value="ECO:0007669"/>
    <property type="project" value="UniProtKB-EC"/>
</dbReference>
<dbReference type="Gene3D" id="2.60.120.310">
    <property type="entry name" value="Copper type II, ascorbate-dependent monooxygenase, N-terminal domain"/>
    <property type="match status" value="1"/>
</dbReference>
<dbReference type="AlphaFoldDB" id="A0A8S3Z3K8"/>
<dbReference type="InterPro" id="IPR036939">
    <property type="entry name" value="Cu2_ascorb_mOase_N_sf"/>
</dbReference>
<dbReference type="Proteomes" id="UP000678393">
    <property type="component" value="Unassembled WGS sequence"/>
</dbReference>
<evidence type="ECO:0000256" key="8">
    <source>
        <dbReference type="PIRSR" id="PIRSR600720-3"/>
    </source>
</evidence>
<organism evidence="11 12">
    <name type="scientific">Candidula unifasciata</name>
    <dbReference type="NCBI Taxonomy" id="100452"/>
    <lineage>
        <taxon>Eukaryota</taxon>
        <taxon>Metazoa</taxon>
        <taxon>Spiralia</taxon>
        <taxon>Lophotrochozoa</taxon>
        <taxon>Mollusca</taxon>
        <taxon>Gastropoda</taxon>
        <taxon>Heterobranchia</taxon>
        <taxon>Euthyneura</taxon>
        <taxon>Panpulmonata</taxon>
        <taxon>Eupulmonata</taxon>
        <taxon>Stylommatophora</taxon>
        <taxon>Helicina</taxon>
        <taxon>Helicoidea</taxon>
        <taxon>Geomitridae</taxon>
        <taxon>Candidula</taxon>
    </lineage>
</organism>
<protein>
    <recommendedName>
        <fullName evidence="1">peptidylglycine monooxygenase</fullName>
        <ecNumber evidence="1">1.14.17.3</ecNumber>
    </recommendedName>
</protein>
<name>A0A8S3Z3K8_9EUPU</name>
<dbReference type="InterPro" id="IPR014784">
    <property type="entry name" value="Cu2_ascorb_mOase-like_C"/>
</dbReference>
<proteinExistence type="predicted"/>
<dbReference type="PANTHER" id="PTHR10680:SF14">
    <property type="entry name" value="PEPTIDYL-GLYCINE ALPHA-AMIDATING MONOOXYGENASE"/>
    <property type="match status" value="1"/>
</dbReference>
<feature type="binding site" evidence="7">
    <location>
        <position position="12"/>
    </location>
    <ligand>
        <name>Cu(2+)</name>
        <dbReference type="ChEBI" id="CHEBI:29036"/>
        <label>1</label>
        <note>catalytic</note>
    </ligand>
</feature>
<feature type="non-terminal residue" evidence="11">
    <location>
        <position position="293"/>
    </location>
</feature>
<dbReference type="OrthoDB" id="10044505at2759"/>
<dbReference type="EC" id="1.14.17.3" evidence="1"/>
<dbReference type="GO" id="GO:0016020">
    <property type="term" value="C:membrane"/>
    <property type="evidence" value="ECO:0007669"/>
    <property type="project" value="InterPro"/>
</dbReference>
<evidence type="ECO:0000256" key="3">
    <source>
        <dbReference type="ARBA" id="ARBA00022729"/>
    </source>
</evidence>
<dbReference type="Gene3D" id="2.60.120.230">
    <property type="match status" value="1"/>
</dbReference>
<dbReference type="InterPro" id="IPR000720">
    <property type="entry name" value="PHM/PAL"/>
</dbReference>
<feature type="domain" description="Copper type II ascorbate-dependent monooxygenase C-terminal" evidence="10">
    <location>
        <begin position="120"/>
        <end position="256"/>
    </location>
</feature>
<keyword evidence="12" id="KW-1185">Reference proteome</keyword>
<evidence type="ECO:0000313" key="12">
    <source>
        <dbReference type="Proteomes" id="UP000678393"/>
    </source>
</evidence>
<feature type="binding site" evidence="7">
    <location>
        <position position="87"/>
    </location>
    <ligand>
        <name>Cu(2+)</name>
        <dbReference type="ChEBI" id="CHEBI:29036"/>
        <label>1</label>
        <note>catalytic</note>
    </ligand>
</feature>
<evidence type="ECO:0000256" key="1">
    <source>
        <dbReference type="ARBA" id="ARBA00012689"/>
    </source>
</evidence>
<dbReference type="InterPro" id="IPR000323">
    <property type="entry name" value="Cu2_ascorb_mOase_N"/>
</dbReference>
<feature type="disulfide bond" evidence="8">
    <location>
        <begin position="207"/>
        <end position="229"/>
    </location>
</feature>
<dbReference type="GO" id="GO:0005507">
    <property type="term" value="F:copper ion binding"/>
    <property type="evidence" value="ECO:0007669"/>
    <property type="project" value="InterPro"/>
</dbReference>
<evidence type="ECO:0000256" key="2">
    <source>
        <dbReference type="ARBA" id="ARBA00022723"/>
    </source>
</evidence>
<dbReference type="InterPro" id="IPR024548">
    <property type="entry name" value="Cu2_monoox_C"/>
</dbReference>
<evidence type="ECO:0000256" key="5">
    <source>
        <dbReference type="ARBA" id="ARBA00023180"/>
    </source>
</evidence>
<accession>A0A8S3Z3K8</accession>
<keyword evidence="3" id="KW-0732">Signal</keyword>
<keyword evidence="7" id="KW-0186">Copper</keyword>
<evidence type="ECO:0000256" key="6">
    <source>
        <dbReference type="ARBA" id="ARBA00048431"/>
    </source>
</evidence>
<evidence type="ECO:0000313" key="11">
    <source>
        <dbReference type="EMBL" id="CAG5124087.1"/>
    </source>
</evidence>
<feature type="domain" description="Copper type II ascorbate-dependent monooxygenase N-terminal" evidence="9">
    <location>
        <begin position="4"/>
        <end position="90"/>
    </location>
</feature>
<dbReference type="InterPro" id="IPR008977">
    <property type="entry name" value="PHM/PNGase_F_dom_sf"/>
</dbReference>
<dbReference type="SUPFAM" id="SSF49742">
    <property type="entry name" value="PHM/PNGase F"/>
    <property type="match status" value="2"/>
</dbReference>
<feature type="binding site" evidence="7">
    <location>
        <position position="157"/>
    </location>
    <ligand>
        <name>Cu(2+)</name>
        <dbReference type="ChEBI" id="CHEBI:29036"/>
        <label>1</label>
        <note>catalytic</note>
    </ligand>
</feature>
<comment type="catalytic activity">
    <reaction evidence="6">
        <text>a [peptide]-C-terminal glycine + 2 L-ascorbate + O2 = a [peptide]-C-terminal (2S)-2-hydroxyglycine + 2 monodehydro-L-ascorbate radical + H2O</text>
        <dbReference type="Rhea" id="RHEA:21452"/>
        <dbReference type="Rhea" id="RHEA-COMP:13486"/>
        <dbReference type="Rhea" id="RHEA-COMP:15321"/>
        <dbReference type="ChEBI" id="CHEBI:15377"/>
        <dbReference type="ChEBI" id="CHEBI:15379"/>
        <dbReference type="ChEBI" id="CHEBI:38290"/>
        <dbReference type="ChEBI" id="CHEBI:59513"/>
        <dbReference type="ChEBI" id="CHEBI:137000"/>
        <dbReference type="ChEBI" id="CHEBI:142768"/>
        <dbReference type="EC" id="1.14.17.3"/>
    </reaction>
</comment>
<keyword evidence="5" id="KW-0325">Glycoprotein</keyword>
<evidence type="ECO:0000256" key="4">
    <source>
        <dbReference type="ARBA" id="ARBA00023157"/>
    </source>
</evidence>
<keyword evidence="4 8" id="KW-1015">Disulfide bond</keyword>
<dbReference type="Pfam" id="PF01082">
    <property type="entry name" value="Cu2_monooxygen"/>
    <property type="match status" value="1"/>
</dbReference>